<feature type="transmembrane region" description="Helical" evidence="6">
    <location>
        <begin position="6"/>
        <end position="25"/>
    </location>
</feature>
<dbReference type="Pfam" id="PF04286">
    <property type="entry name" value="DUF445"/>
    <property type="match status" value="1"/>
</dbReference>
<sequence length="379" mass="42977">MQITITILLMAGIGAAIGGFTNYLAIKMLFKPYNPVFIGKWQLPFTPGLIPKRRGELADQMGKLVVNHLLTPASIKQKFMNEKFRTELTLLVQKQLGSFLTSDQTPEQLFEKMGITNAVEKTETQIDLLVENKYEQFMGKYRDKPLRDALPAEIIEKANSKIPLITLMILQKGISYFSSMDGYTRIQRMVDDFVRERNGMFGNMLQMLAGNINLADKIQPEIIKFLKSEGTADLITTLIKNEWEKLLEREAAFFEDQFEKEKLVGMAKRYVKKAINAERLYNTPVSELTAKYHDTIVDDIAPKMVAFGVNELSEKIETLMERLRIAEIVKEQVSGFSVARLEEMVFSIIKSELKMITYLGALLGGIIGIVQGIIALLMN</sequence>
<dbReference type="EMBL" id="WBOT01000006">
    <property type="protein sequence ID" value="KAB2330983.1"/>
    <property type="molecule type" value="Genomic_DNA"/>
</dbReference>
<dbReference type="AlphaFoldDB" id="A0A7V7RJH7"/>
<comment type="subcellular location">
    <subcellularLocation>
        <location evidence="1">Cell membrane</location>
    </subcellularLocation>
</comment>
<dbReference type="InterPro" id="IPR016991">
    <property type="entry name" value="UCP032178"/>
</dbReference>
<proteinExistence type="inferred from homology"/>
<gene>
    <name evidence="7" type="ORF">F7732_17390</name>
</gene>
<evidence type="ECO:0000256" key="3">
    <source>
        <dbReference type="ARBA" id="ARBA00022692"/>
    </source>
</evidence>
<dbReference type="PIRSF" id="PIRSF032178">
    <property type="entry name" value="UCP032178"/>
    <property type="match status" value="1"/>
</dbReference>
<comment type="similarity">
    <text evidence="2">Belongs to the UPF0754 family.</text>
</comment>
<dbReference type="PANTHER" id="PTHR35791">
    <property type="entry name" value="UPF0754 MEMBRANE PROTEIN YHEB"/>
    <property type="match status" value="1"/>
</dbReference>
<organism evidence="7 8">
    <name type="scientific">Bacillus mesophilum</name>
    <dbReference type="NCBI Taxonomy" id="1071718"/>
    <lineage>
        <taxon>Bacteria</taxon>
        <taxon>Bacillati</taxon>
        <taxon>Bacillota</taxon>
        <taxon>Bacilli</taxon>
        <taxon>Bacillales</taxon>
        <taxon>Bacillaceae</taxon>
        <taxon>Bacillus</taxon>
    </lineage>
</organism>
<dbReference type="RefSeq" id="WP_151575348.1">
    <property type="nucleotide sequence ID" value="NZ_WBOT01000006.1"/>
</dbReference>
<evidence type="ECO:0000256" key="1">
    <source>
        <dbReference type="ARBA" id="ARBA00004236"/>
    </source>
</evidence>
<evidence type="ECO:0000256" key="4">
    <source>
        <dbReference type="ARBA" id="ARBA00022989"/>
    </source>
</evidence>
<dbReference type="InterPro" id="IPR007383">
    <property type="entry name" value="DUF445"/>
</dbReference>
<evidence type="ECO:0000313" key="8">
    <source>
        <dbReference type="Proteomes" id="UP000441354"/>
    </source>
</evidence>
<name>A0A7V7RJH7_9BACI</name>
<keyword evidence="4 6" id="KW-1133">Transmembrane helix</keyword>
<evidence type="ECO:0000256" key="5">
    <source>
        <dbReference type="ARBA" id="ARBA00023136"/>
    </source>
</evidence>
<keyword evidence="3 6" id="KW-0812">Transmembrane</keyword>
<dbReference type="PANTHER" id="PTHR35791:SF1">
    <property type="entry name" value="UPF0754 MEMBRANE PROTEIN YHEB"/>
    <property type="match status" value="1"/>
</dbReference>
<accession>A0A7V7RJH7</accession>
<evidence type="ECO:0000256" key="2">
    <source>
        <dbReference type="ARBA" id="ARBA00008053"/>
    </source>
</evidence>
<dbReference type="Proteomes" id="UP000441354">
    <property type="component" value="Unassembled WGS sequence"/>
</dbReference>
<dbReference type="GO" id="GO:0005886">
    <property type="term" value="C:plasma membrane"/>
    <property type="evidence" value="ECO:0007669"/>
    <property type="project" value="UniProtKB-SubCell"/>
</dbReference>
<dbReference type="OrthoDB" id="9787430at2"/>
<evidence type="ECO:0000256" key="6">
    <source>
        <dbReference type="SAM" id="Phobius"/>
    </source>
</evidence>
<keyword evidence="8" id="KW-1185">Reference proteome</keyword>
<protein>
    <submittedName>
        <fullName evidence="7">DUF445 family protein</fullName>
    </submittedName>
</protein>
<keyword evidence="5 6" id="KW-0472">Membrane</keyword>
<feature type="transmembrane region" description="Helical" evidence="6">
    <location>
        <begin position="356"/>
        <end position="378"/>
    </location>
</feature>
<reference evidence="7 8" key="1">
    <citation type="journal article" date="2014" name="Arch. Microbiol.">
        <title>Bacillus mesophilum sp. nov., strain IITR-54T, a novel 4-chlorobiphenyl dechlorinating bacterium.</title>
        <authorList>
            <person name="Manickam N."/>
            <person name="Singh N.K."/>
            <person name="Bajaj A."/>
            <person name="Kumar R.M."/>
            <person name="Kaur G."/>
            <person name="Kaur N."/>
            <person name="Bala M."/>
            <person name="Kumar A."/>
            <person name="Mayilraj S."/>
        </authorList>
    </citation>
    <scope>NUCLEOTIDE SEQUENCE [LARGE SCALE GENOMIC DNA]</scope>
    <source>
        <strain evidence="7 8">IITR-54</strain>
    </source>
</reference>
<evidence type="ECO:0000313" key="7">
    <source>
        <dbReference type="EMBL" id="KAB2330983.1"/>
    </source>
</evidence>
<comment type="caution">
    <text evidence="7">The sequence shown here is derived from an EMBL/GenBank/DDBJ whole genome shotgun (WGS) entry which is preliminary data.</text>
</comment>